<dbReference type="AlphaFoldDB" id="A0A2S8GQ87"/>
<dbReference type="EC" id="2.7.7.65" evidence="1"/>
<keyword evidence="3" id="KW-0472">Membrane</keyword>
<evidence type="ECO:0000256" key="3">
    <source>
        <dbReference type="SAM" id="Phobius"/>
    </source>
</evidence>
<reference evidence="5 6" key="1">
    <citation type="submission" date="2018-02" db="EMBL/GenBank/DDBJ databases">
        <title>Comparative genomes isolates from brazilian mangrove.</title>
        <authorList>
            <person name="Araujo J.E."/>
            <person name="Taketani R.G."/>
            <person name="Silva M.C.P."/>
            <person name="Loureco M.V."/>
            <person name="Andreote F.D."/>
        </authorList>
    </citation>
    <scope>NUCLEOTIDE SEQUENCE [LARGE SCALE GENOMIC DNA]</scope>
    <source>
        <strain evidence="5 6">Nap-Phe MGV</strain>
    </source>
</reference>
<dbReference type="FunFam" id="3.30.70.270:FF:000001">
    <property type="entry name" value="Diguanylate cyclase domain protein"/>
    <property type="match status" value="1"/>
</dbReference>
<dbReference type="InterPro" id="IPR029787">
    <property type="entry name" value="Nucleotide_cyclase"/>
</dbReference>
<evidence type="ECO:0000256" key="1">
    <source>
        <dbReference type="ARBA" id="ARBA00012528"/>
    </source>
</evidence>
<evidence type="ECO:0000313" key="5">
    <source>
        <dbReference type="EMBL" id="PQO46596.1"/>
    </source>
</evidence>
<protein>
    <recommendedName>
        <fullName evidence="1">diguanylate cyclase</fullName>
        <ecNumber evidence="1">2.7.7.65</ecNumber>
    </recommendedName>
</protein>
<dbReference type="PANTHER" id="PTHR45138">
    <property type="entry name" value="REGULATORY COMPONENTS OF SENSORY TRANSDUCTION SYSTEM"/>
    <property type="match status" value="1"/>
</dbReference>
<dbReference type="Gene3D" id="3.30.70.270">
    <property type="match status" value="2"/>
</dbReference>
<gene>
    <name evidence="5" type="ORF">C5Y93_09005</name>
</gene>
<dbReference type="SMART" id="SM00267">
    <property type="entry name" value="GGDEF"/>
    <property type="match status" value="1"/>
</dbReference>
<dbReference type="NCBIfam" id="TIGR00254">
    <property type="entry name" value="GGDEF"/>
    <property type="match status" value="1"/>
</dbReference>
<organism evidence="5 6">
    <name type="scientific">Blastopirellula marina</name>
    <dbReference type="NCBI Taxonomy" id="124"/>
    <lineage>
        <taxon>Bacteria</taxon>
        <taxon>Pseudomonadati</taxon>
        <taxon>Planctomycetota</taxon>
        <taxon>Planctomycetia</taxon>
        <taxon>Pirellulales</taxon>
        <taxon>Pirellulaceae</taxon>
        <taxon>Blastopirellula</taxon>
    </lineage>
</organism>
<comment type="caution">
    <text evidence="5">The sequence shown here is derived from an EMBL/GenBank/DDBJ whole genome shotgun (WGS) entry which is preliminary data.</text>
</comment>
<proteinExistence type="predicted"/>
<dbReference type="SUPFAM" id="SSF55073">
    <property type="entry name" value="Nucleotide cyclase"/>
    <property type="match status" value="2"/>
</dbReference>
<dbReference type="InterPro" id="IPR000160">
    <property type="entry name" value="GGDEF_dom"/>
</dbReference>
<evidence type="ECO:0000313" key="6">
    <source>
        <dbReference type="Proteomes" id="UP000237819"/>
    </source>
</evidence>
<feature type="domain" description="GGDEF" evidence="4">
    <location>
        <begin position="180"/>
        <end position="313"/>
    </location>
</feature>
<dbReference type="PROSITE" id="PS50887">
    <property type="entry name" value="GGDEF"/>
    <property type="match status" value="2"/>
</dbReference>
<feature type="coiled-coil region" evidence="2">
    <location>
        <begin position="115"/>
        <end position="149"/>
    </location>
</feature>
<dbReference type="Pfam" id="PF00990">
    <property type="entry name" value="GGDEF"/>
    <property type="match status" value="2"/>
</dbReference>
<feature type="transmembrane region" description="Helical" evidence="3">
    <location>
        <begin position="12"/>
        <end position="32"/>
    </location>
</feature>
<evidence type="ECO:0000256" key="2">
    <source>
        <dbReference type="SAM" id="Coils"/>
    </source>
</evidence>
<evidence type="ECO:0000259" key="4">
    <source>
        <dbReference type="PROSITE" id="PS50887"/>
    </source>
</evidence>
<dbReference type="PANTHER" id="PTHR45138:SF24">
    <property type="entry name" value="DIGUANYLATE CYCLASE DGCC-RELATED"/>
    <property type="match status" value="1"/>
</dbReference>
<accession>A0A2S8GQ87</accession>
<keyword evidence="3" id="KW-0812">Transmembrane</keyword>
<dbReference type="InterPro" id="IPR043128">
    <property type="entry name" value="Rev_trsase/Diguanyl_cyclase"/>
</dbReference>
<feature type="domain" description="GGDEF" evidence="4">
    <location>
        <begin position="361"/>
        <end position="491"/>
    </location>
</feature>
<name>A0A2S8GQ87_9BACT</name>
<dbReference type="InterPro" id="IPR050469">
    <property type="entry name" value="Diguanylate_Cyclase"/>
</dbReference>
<keyword evidence="3" id="KW-1133">Transmembrane helix</keyword>
<sequence length="509" mass="56682">MFANLEMPEFTLFHLLQCCLFFGIGFLASLWFQLPRGIKRKLVEEDATTHDAPPPAPGEPPELEETINCVVDRVQGLADGMLTDVHQHSESVAQINSDLVTISSMADVEGVARVISRLMEANRHLDSRLNVAEAKLLEQSQQLRSHRVEARTDALTGLPNRRVFDEELQRLFDERRIFKKPASLIMIDIDHFKDFNDRYGHQAGDTCLKAVGGVIREAVQPMGGIVVRYGGEEFAILFPNTEIFEAKIAAQRVNYKIDRMSVDCGKASHSVTASLGVAELFQDIKPEDWLGRADRALYDAKRRGRNRACWNDSHGCHEIAKDLYVTLCDPAEEDAATSLVRREEFLRDVDRRLAMFHRKKQPIGMIMASIDPIDPAVQDEVDPREIEDAVQAALQDVLRDMDHVCLLAENQFGALLPTASVVEAALVADRAREGVSQLRFETSQGVAHATLTCGVTEAKEGDDAFRLVARAESCLRHVGKAGGNAVYMVREECEWETPQRLGGDAVIAP</sequence>
<keyword evidence="2" id="KW-0175">Coiled coil</keyword>
<dbReference type="CDD" id="cd01949">
    <property type="entry name" value="GGDEF"/>
    <property type="match status" value="1"/>
</dbReference>
<dbReference type="EMBL" id="PUHZ01000009">
    <property type="protein sequence ID" value="PQO46596.1"/>
    <property type="molecule type" value="Genomic_DNA"/>
</dbReference>
<dbReference type="GO" id="GO:0052621">
    <property type="term" value="F:diguanylate cyclase activity"/>
    <property type="evidence" value="ECO:0007669"/>
    <property type="project" value="UniProtKB-EC"/>
</dbReference>
<dbReference type="Proteomes" id="UP000237819">
    <property type="component" value="Unassembled WGS sequence"/>
</dbReference>